<protein>
    <submittedName>
        <fullName evidence="1">Uncharacterized protein</fullName>
    </submittedName>
</protein>
<gene>
    <name evidence="1" type="ORF">CPB84DRAFT_1849819</name>
</gene>
<dbReference type="OrthoDB" id="3268409at2759"/>
<evidence type="ECO:0000313" key="2">
    <source>
        <dbReference type="Proteomes" id="UP000724874"/>
    </source>
</evidence>
<dbReference type="Proteomes" id="UP000724874">
    <property type="component" value="Unassembled WGS sequence"/>
</dbReference>
<keyword evidence="2" id="KW-1185">Reference proteome</keyword>
<comment type="caution">
    <text evidence="1">The sequence shown here is derived from an EMBL/GenBank/DDBJ whole genome shotgun (WGS) entry which is preliminary data.</text>
</comment>
<name>A0A9P5NFH4_GYMJU</name>
<organism evidence="1 2">
    <name type="scientific">Gymnopilus junonius</name>
    <name type="common">Spectacular rustgill mushroom</name>
    <name type="synonym">Gymnopilus spectabilis subsp. junonius</name>
    <dbReference type="NCBI Taxonomy" id="109634"/>
    <lineage>
        <taxon>Eukaryota</taxon>
        <taxon>Fungi</taxon>
        <taxon>Dikarya</taxon>
        <taxon>Basidiomycota</taxon>
        <taxon>Agaricomycotina</taxon>
        <taxon>Agaricomycetes</taxon>
        <taxon>Agaricomycetidae</taxon>
        <taxon>Agaricales</taxon>
        <taxon>Agaricineae</taxon>
        <taxon>Hymenogastraceae</taxon>
        <taxon>Gymnopilus</taxon>
    </lineage>
</organism>
<dbReference type="AlphaFoldDB" id="A0A9P5NFH4"/>
<dbReference type="EMBL" id="JADNYJ010000089">
    <property type="protein sequence ID" value="KAF8887650.1"/>
    <property type="molecule type" value="Genomic_DNA"/>
</dbReference>
<reference evidence="1" key="1">
    <citation type="submission" date="2020-11" db="EMBL/GenBank/DDBJ databases">
        <authorList>
            <consortium name="DOE Joint Genome Institute"/>
            <person name="Ahrendt S."/>
            <person name="Riley R."/>
            <person name="Andreopoulos W."/>
            <person name="LaButti K."/>
            <person name="Pangilinan J."/>
            <person name="Ruiz-duenas F.J."/>
            <person name="Barrasa J.M."/>
            <person name="Sanchez-Garcia M."/>
            <person name="Camarero S."/>
            <person name="Miyauchi S."/>
            <person name="Serrano A."/>
            <person name="Linde D."/>
            <person name="Babiker R."/>
            <person name="Drula E."/>
            <person name="Ayuso-Fernandez I."/>
            <person name="Pacheco R."/>
            <person name="Padilla G."/>
            <person name="Ferreira P."/>
            <person name="Barriuso J."/>
            <person name="Kellner H."/>
            <person name="Castanera R."/>
            <person name="Alfaro M."/>
            <person name="Ramirez L."/>
            <person name="Pisabarro A.G."/>
            <person name="Kuo A."/>
            <person name="Tritt A."/>
            <person name="Lipzen A."/>
            <person name="He G."/>
            <person name="Yan M."/>
            <person name="Ng V."/>
            <person name="Cullen D."/>
            <person name="Martin F."/>
            <person name="Rosso M.-N."/>
            <person name="Henrissat B."/>
            <person name="Hibbett D."/>
            <person name="Martinez A.T."/>
            <person name="Grigoriev I.V."/>
        </authorList>
    </citation>
    <scope>NUCLEOTIDE SEQUENCE</scope>
    <source>
        <strain evidence="1">AH 44721</strain>
    </source>
</reference>
<sequence length="512" mass="57971">MKEIYSLLESLHYDLPDLTPRHFLHHAAMEAFLWKRLPEVQNPTLIDLHPSLGNKDHLRSMILKVQETHFPFGTGWEGLIHLKSTQDKNALESNAYIHVVLEIPYSQMLKLSTDSDDLEDEADIFVEDDTPFHIVVCMTAEASFCLLKAQYLQCDIGFKRVIGFKEFELGGLHPETRTGITYCHIYLNRQSAVAHQIIFQKIEEIVLKDTGECLQWRHLHANDISDMVGILEIAVDQHGRQAKGLGRHLKSLARKLPVKADLHEPHCSIQELSEYDHLRCILRLCMNHFFHNIRKTSVPDTVRQAMHSLVCMEHKNWDGALALISSEGRKASRDWLNDKIRAKFAFPGICWEKSFIPRSVWLSGNSTTNLIESMHFDVNLEGTSCTLNTISLGICASYQCGHMSESITRGIKHKSNSHQKMFATQAVAIEHSNKRLKEAHQVKVDKESRLSQARIGKGSPEHAALALQRATKHYNKALEASLQTVGSGSGRVGLLLPQNVGDARQHRQPSSM</sequence>
<proteinExistence type="predicted"/>
<accession>A0A9P5NFH4</accession>
<evidence type="ECO:0000313" key="1">
    <source>
        <dbReference type="EMBL" id="KAF8887650.1"/>
    </source>
</evidence>